<keyword evidence="2" id="KW-0597">Phosphoprotein</keyword>
<evidence type="ECO:0000256" key="3">
    <source>
        <dbReference type="SAM" id="MobiDB-lite"/>
    </source>
</evidence>
<protein>
    <submittedName>
        <fullName evidence="4">Oxysterol-binding protein 1</fullName>
    </submittedName>
</protein>
<evidence type="ECO:0000256" key="2">
    <source>
        <dbReference type="ARBA" id="ARBA00022553"/>
    </source>
</evidence>
<dbReference type="SUPFAM" id="SSF144000">
    <property type="entry name" value="Oxysterol-binding protein-like"/>
    <property type="match status" value="1"/>
</dbReference>
<dbReference type="GO" id="GO:0032934">
    <property type="term" value="F:sterol binding"/>
    <property type="evidence" value="ECO:0007669"/>
    <property type="project" value="TreeGrafter"/>
</dbReference>
<feature type="region of interest" description="Disordered" evidence="3">
    <location>
        <begin position="37"/>
        <end position="56"/>
    </location>
</feature>
<evidence type="ECO:0000313" key="4">
    <source>
        <dbReference type="EMBL" id="KAG0704876.1"/>
    </source>
</evidence>
<comment type="similarity">
    <text evidence="1">Belongs to the OSBP family.</text>
</comment>
<dbReference type="Pfam" id="PF01237">
    <property type="entry name" value="Oxysterol_BP"/>
    <property type="match status" value="1"/>
</dbReference>
<dbReference type="GO" id="GO:0005886">
    <property type="term" value="C:plasma membrane"/>
    <property type="evidence" value="ECO:0007669"/>
    <property type="project" value="TreeGrafter"/>
</dbReference>
<dbReference type="GO" id="GO:0005829">
    <property type="term" value="C:cytosol"/>
    <property type="evidence" value="ECO:0007669"/>
    <property type="project" value="TreeGrafter"/>
</dbReference>
<comment type="caution">
    <text evidence="4">The sequence shown here is derived from an EMBL/GenBank/DDBJ whole genome shotgun (WGS) entry which is preliminary data.</text>
</comment>
<evidence type="ECO:0000256" key="1">
    <source>
        <dbReference type="ARBA" id="ARBA00008842"/>
    </source>
</evidence>
<feature type="compositionally biased region" description="Pro residues" evidence="3">
    <location>
        <begin position="133"/>
        <end position="144"/>
    </location>
</feature>
<dbReference type="EMBL" id="JACEEZ010025084">
    <property type="protein sequence ID" value="KAG0704876.1"/>
    <property type="molecule type" value="Genomic_DNA"/>
</dbReference>
<dbReference type="PANTHER" id="PTHR10972">
    <property type="entry name" value="OXYSTEROL-BINDING PROTEIN-RELATED"/>
    <property type="match status" value="1"/>
</dbReference>
<dbReference type="PANTHER" id="PTHR10972:SF205">
    <property type="entry name" value="OXYSTEROL-BINDING PROTEIN 1"/>
    <property type="match status" value="1"/>
</dbReference>
<gene>
    <name evidence="4" type="primary">OSBP_0</name>
    <name evidence="4" type="ORF">GWK47_024605</name>
</gene>
<evidence type="ECO:0000313" key="5">
    <source>
        <dbReference type="Proteomes" id="UP000770661"/>
    </source>
</evidence>
<dbReference type="AlphaFoldDB" id="A0A8J4XL32"/>
<dbReference type="InterPro" id="IPR037239">
    <property type="entry name" value="OSBP_sf"/>
</dbReference>
<feature type="compositionally biased region" description="Basic and acidic residues" evidence="3">
    <location>
        <begin position="44"/>
        <end position="54"/>
    </location>
</feature>
<keyword evidence="5" id="KW-1185">Reference proteome</keyword>
<dbReference type="InterPro" id="IPR000648">
    <property type="entry name" value="Oxysterol-bd"/>
</dbReference>
<feature type="region of interest" description="Disordered" evidence="3">
    <location>
        <begin position="127"/>
        <end position="272"/>
    </location>
</feature>
<proteinExistence type="inferred from homology"/>
<name>A0A8J4XL32_CHIOP</name>
<feature type="region of interest" description="Disordered" evidence="3">
    <location>
        <begin position="72"/>
        <end position="102"/>
    </location>
</feature>
<dbReference type="GO" id="GO:0097038">
    <property type="term" value="C:perinuclear endoplasmic reticulum"/>
    <property type="evidence" value="ECO:0007669"/>
    <property type="project" value="TreeGrafter"/>
</dbReference>
<dbReference type="OrthoDB" id="1854502at2759"/>
<reference evidence="4" key="1">
    <citation type="submission" date="2020-07" db="EMBL/GenBank/DDBJ databases">
        <title>The High-quality genome of the commercially important snow crab, Chionoecetes opilio.</title>
        <authorList>
            <person name="Jeong J.-H."/>
            <person name="Ryu S."/>
        </authorList>
    </citation>
    <scope>NUCLEOTIDE SEQUENCE</scope>
    <source>
        <strain evidence="4">MADBK_172401_WGS</strain>
        <tissue evidence="4">Digestive gland</tissue>
    </source>
</reference>
<organism evidence="4 5">
    <name type="scientific">Chionoecetes opilio</name>
    <name type="common">Atlantic snow crab</name>
    <name type="synonym">Cancer opilio</name>
    <dbReference type="NCBI Taxonomy" id="41210"/>
    <lineage>
        <taxon>Eukaryota</taxon>
        <taxon>Metazoa</taxon>
        <taxon>Ecdysozoa</taxon>
        <taxon>Arthropoda</taxon>
        <taxon>Crustacea</taxon>
        <taxon>Multicrustacea</taxon>
        <taxon>Malacostraca</taxon>
        <taxon>Eumalacostraca</taxon>
        <taxon>Eucarida</taxon>
        <taxon>Decapoda</taxon>
        <taxon>Pleocyemata</taxon>
        <taxon>Brachyura</taxon>
        <taxon>Eubrachyura</taxon>
        <taxon>Majoidea</taxon>
        <taxon>Majidae</taxon>
        <taxon>Chionoecetes</taxon>
    </lineage>
</organism>
<accession>A0A8J4XL32</accession>
<sequence>MRARQVLWRNASLSYVPDAEKFYNFTELACQLNEAEEMVSPTDSRNRPDQRLMEEGQWDEANAEKLRLEEKQRATRRHREAEAEQASTEGREYPAYGPQWFRKETDDTSGALIFRYTHEYWDCKERQDWSSARPPPTPRLTSPPPRHHTRHTHGQAALPRPSVTGGTAAHTPGPRALQCGDAVVVRASSPPGLRPPHITSSAPQPRVPRGRRSNPTPRRPAPPRVPARGRAPCQCSDTETPRPGRGPAPQGEASGANAALWPPVPEGRPPAGCDGTDCVNVALFGTGGGQQRHNPRTPEARFLPQRVTPSIKVAVSGQPGAPTRQRLVASQAPPHSSPTTTLVYVPGRLCSASQSVWLSGVWRDSRQSDSLTVVCGVVLDSHGIVAVDDWYLKSD</sequence>
<dbReference type="Proteomes" id="UP000770661">
    <property type="component" value="Unassembled WGS sequence"/>
</dbReference>